<protein>
    <recommendedName>
        <fullName evidence="1">F-box domain-containing protein</fullName>
    </recommendedName>
</protein>
<name>A0A0C9X8N7_9AGAR</name>
<gene>
    <name evidence="2" type="ORF">K443DRAFT_672580</name>
</gene>
<dbReference type="InterPro" id="IPR032675">
    <property type="entry name" value="LRR_dom_sf"/>
</dbReference>
<reference evidence="3" key="2">
    <citation type="submission" date="2015-01" db="EMBL/GenBank/DDBJ databases">
        <title>Evolutionary Origins and Diversification of the Mycorrhizal Mutualists.</title>
        <authorList>
            <consortium name="DOE Joint Genome Institute"/>
            <consortium name="Mycorrhizal Genomics Consortium"/>
            <person name="Kohler A."/>
            <person name="Kuo A."/>
            <person name="Nagy L.G."/>
            <person name="Floudas D."/>
            <person name="Copeland A."/>
            <person name="Barry K.W."/>
            <person name="Cichocki N."/>
            <person name="Veneault-Fourrey C."/>
            <person name="LaButti K."/>
            <person name="Lindquist E.A."/>
            <person name="Lipzen A."/>
            <person name="Lundell T."/>
            <person name="Morin E."/>
            <person name="Murat C."/>
            <person name="Riley R."/>
            <person name="Ohm R."/>
            <person name="Sun H."/>
            <person name="Tunlid A."/>
            <person name="Henrissat B."/>
            <person name="Grigoriev I.V."/>
            <person name="Hibbett D.S."/>
            <person name="Martin F."/>
        </authorList>
    </citation>
    <scope>NUCLEOTIDE SEQUENCE [LARGE SCALE GENOMIC DNA]</scope>
    <source>
        <strain evidence="3">LaAM-08-1</strain>
    </source>
</reference>
<evidence type="ECO:0000259" key="1">
    <source>
        <dbReference type="PROSITE" id="PS50181"/>
    </source>
</evidence>
<keyword evidence="3" id="KW-1185">Reference proteome</keyword>
<dbReference type="HOGENOM" id="CLU_051054_0_0_1"/>
<evidence type="ECO:0000313" key="2">
    <source>
        <dbReference type="EMBL" id="KIK08570.1"/>
    </source>
</evidence>
<dbReference type="Gene3D" id="3.80.10.10">
    <property type="entry name" value="Ribonuclease Inhibitor"/>
    <property type="match status" value="1"/>
</dbReference>
<dbReference type="Pfam" id="PF12937">
    <property type="entry name" value="F-box-like"/>
    <property type="match status" value="1"/>
</dbReference>
<sequence length="327" mass="36330">MPLQYLPAELLDNICHHAPLPDLVALSRTSSLFYTVTHRLLYRYISIDSTSTSLAVVLTLAKKPHVARHVRTFAIRLDPYTTVLRSYYRRLREALSNMSELTSLDISVDPTASWVLRMRSNVKFPRLQHFASSFPLDSHVAHFLCKAEAIRQLEVDSFPISDPIAPSSLPITAIPHLSCFIGSSQAAQAVIPGRPVEEIHLNSGDMTEDVVRGLAKSTTSVLLLGASTSSLPLPLLGTLAEFMPQLKYLRMMTTYNFLDAPDATFYQSTANALASLPNLHSFELSGMHWGSSRKELADEGRVWQSQPLEATPPTLDVLDLSDVYFAY</sequence>
<reference evidence="2 3" key="1">
    <citation type="submission" date="2014-04" db="EMBL/GenBank/DDBJ databases">
        <authorList>
            <consortium name="DOE Joint Genome Institute"/>
            <person name="Kuo A."/>
            <person name="Kohler A."/>
            <person name="Nagy L.G."/>
            <person name="Floudas D."/>
            <person name="Copeland A."/>
            <person name="Barry K.W."/>
            <person name="Cichocki N."/>
            <person name="Veneault-Fourrey C."/>
            <person name="LaButti K."/>
            <person name="Lindquist E.A."/>
            <person name="Lipzen A."/>
            <person name="Lundell T."/>
            <person name="Morin E."/>
            <person name="Murat C."/>
            <person name="Sun H."/>
            <person name="Tunlid A."/>
            <person name="Henrissat B."/>
            <person name="Grigoriev I.V."/>
            <person name="Hibbett D.S."/>
            <person name="Martin F."/>
            <person name="Nordberg H.P."/>
            <person name="Cantor M.N."/>
            <person name="Hua S.X."/>
        </authorList>
    </citation>
    <scope>NUCLEOTIDE SEQUENCE [LARGE SCALE GENOMIC DNA]</scope>
    <source>
        <strain evidence="2 3">LaAM-08-1</strain>
    </source>
</reference>
<feature type="domain" description="F-box" evidence="1">
    <location>
        <begin position="1"/>
        <end position="45"/>
    </location>
</feature>
<dbReference type="PROSITE" id="PS50181">
    <property type="entry name" value="FBOX"/>
    <property type="match status" value="1"/>
</dbReference>
<proteinExistence type="predicted"/>
<evidence type="ECO:0000313" key="3">
    <source>
        <dbReference type="Proteomes" id="UP000054477"/>
    </source>
</evidence>
<accession>A0A0C9X8N7</accession>
<dbReference type="EMBL" id="KN838542">
    <property type="protein sequence ID" value="KIK08570.1"/>
    <property type="molecule type" value="Genomic_DNA"/>
</dbReference>
<dbReference type="OrthoDB" id="613763at2759"/>
<dbReference type="InterPro" id="IPR001810">
    <property type="entry name" value="F-box_dom"/>
</dbReference>
<dbReference type="InterPro" id="IPR036047">
    <property type="entry name" value="F-box-like_dom_sf"/>
</dbReference>
<organism evidence="2 3">
    <name type="scientific">Laccaria amethystina LaAM-08-1</name>
    <dbReference type="NCBI Taxonomy" id="1095629"/>
    <lineage>
        <taxon>Eukaryota</taxon>
        <taxon>Fungi</taxon>
        <taxon>Dikarya</taxon>
        <taxon>Basidiomycota</taxon>
        <taxon>Agaricomycotina</taxon>
        <taxon>Agaricomycetes</taxon>
        <taxon>Agaricomycetidae</taxon>
        <taxon>Agaricales</taxon>
        <taxon>Agaricineae</taxon>
        <taxon>Hydnangiaceae</taxon>
        <taxon>Laccaria</taxon>
    </lineage>
</organism>
<dbReference type="SUPFAM" id="SSF81383">
    <property type="entry name" value="F-box domain"/>
    <property type="match status" value="1"/>
</dbReference>
<dbReference type="Proteomes" id="UP000054477">
    <property type="component" value="Unassembled WGS sequence"/>
</dbReference>
<dbReference type="AlphaFoldDB" id="A0A0C9X8N7"/>
<dbReference type="STRING" id="1095629.A0A0C9X8N7"/>
<dbReference type="SUPFAM" id="SSF52047">
    <property type="entry name" value="RNI-like"/>
    <property type="match status" value="1"/>
</dbReference>